<evidence type="ECO:0000256" key="1">
    <source>
        <dbReference type="ARBA" id="ARBA00006040"/>
    </source>
</evidence>
<name>A0A9D1GF74_9BACT</name>
<dbReference type="Gene3D" id="1.10.1370.10">
    <property type="entry name" value="Neurolysin, domain 3"/>
    <property type="match status" value="1"/>
</dbReference>
<evidence type="ECO:0000256" key="3">
    <source>
        <dbReference type="ARBA" id="ARBA00022723"/>
    </source>
</evidence>
<sequence length="680" mass="78386">MTQKKNPLLTPFTDLHETAPFDKIKTTDFEPAISEAIALHQAEIDSIVQQSEAPTFKNTIEALELSGSKLSRITSIFFNLLNANGDDEMIAASERISPLLTEHHNNINLNETLFQRVKTVYEQRDSLSLTLEERRLLSETYDGMARNGANLEGEARERYRELSNELSRLSLKFESNVLKATNAFEMVLTQKEEIAGLPQSALDAAAMKAKEKGYDGAYLFDLSYPSMIAFMQYAERRDLREKIYRAHNTRCVGGEFDNRDIVIRIAEIRNEIARLLGHKNYAEYVLEHRMAQNSDRVYNLLNQLLEAYKPTALREIKQLQAFAEKKEGHPVELMPWDYSYYSTLQKDELYDLNDEMLKPYFELEQVKKGVFGLATRLYGLTFKKNSEIPVYHPEVETFEVFDEDGSYLGVLYTDFYPRSTKQGGAWMTSFKDQWITREGENSRPHISLVMNFTRPTESTPALLTYDEVETFLHEFGHALHGLMANSRYESLSGTNVYRDFVELPSQLMENWLPEQEFLETFAHHHLTGEVLPDSLIQKIRNTQRYHVGYHCVRQLTFGMLDMAWHTQTEKIEDITAFEQNAISPTQLLPVIDGTLISSQFSHVFGGGYAAGYYGYKWAEVLDADAFSLFMENGIFDKKTAEAFRKNILEKGDTEEPMTLYVRFRGREPEIEAMMRRDGIK</sequence>
<evidence type="ECO:0000313" key="10">
    <source>
        <dbReference type="Proteomes" id="UP000886722"/>
    </source>
</evidence>
<dbReference type="Gene3D" id="3.40.390.10">
    <property type="entry name" value="Collagenase (Catalytic Domain)"/>
    <property type="match status" value="1"/>
</dbReference>
<dbReference type="Pfam" id="PF01432">
    <property type="entry name" value="Peptidase_M3"/>
    <property type="match status" value="1"/>
</dbReference>
<evidence type="ECO:0000256" key="6">
    <source>
        <dbReference type="ARBA" id="ARBA00023049"/>
    </source>
</evidence>
<dbReference type="InterPro" id="IPR024080">
    <property type="entry name" value="Neurolysin/TOP_N"/>
</dbReference>
<reference evidence="9" key="1">
    <citation type="submission" date="2020-10" db="EMBL/GenBank/DDBJ databases">
        <authorList>
            <person name="Gilroy R."/>
        </authorList>
    </citation>
    <scope>NUCLEOTIDE SEQUENCE</scope>
    <source>
        <strain evidence="9">21143</strain>
    </source>
</reference>
<dbReference type="GO" id="GO:0004222">
    <property type="term" value="F:metalloendopeptidase activity"/>
    <property type="evidence" value="ECO:0007669"/>
    <property type="project" value="InterPro"/>
</dbReference>
<keyword evidence="3 7" id="KW-0479">Metal-binding</keyword>
<comment type="similarity">
    <text evidence="1 7">Belongs to the peptidase M3 family.</text>
</comment>
<protein>
    <submittedName>
        <fullName evidence="9">M3 family metallopeptidase</fullName>
    </submittedName>
</protein>
<keyword evidence="6 7" id="KW-0482">Metalloprotease</keyword>
<reference evidence="9" key="2">
    <citation type="journal article" date="2021" name="PeerJ">
        <title>Extensive microbial diversity within the chicken gut microbiome revealed by metagenomics and culture.</title>
        <authorList>
            <person name="Gilroy R."/>
            <person name="Ravi A."/>
            <person name="Getino M."/>
            <person name="Pursley I."/>
            <person name="Horton D.L."/>
            <person name="Alikhan N.F."/>
            <person name="Baker D."/>
            <person name="Gharbi K."/>
            <person name="Hall N."/>
            <person name="Watson M."/>
            <person name="Adriaenssens E.M."/>
            <person name="Foster-Nyarko E."/>
            <person name="Jarju S."/>
            <person name="Secka A."/>
            <person name="Antonio M."/>
            <person name="Oren A."/>
            <person name="Chaudhuri R.R."/>
            <person name="La Ragione R."/>
            <person name="Hildebrand F."/>
            <person name="Pallen M.J."/>
        </authorList>
    </citation>
    <scope>NUCLEOTIDE SEQUENCE</scope>
    <source>
        <strain evidence="9">21143</strain>
    </source>
</reference>
<evidence type="ECO:0000256" key="4">
    <source>
        <dbReference type="ARBA" id="ARBA00022801"/>
    </source>
</evidence>
<dbReference type="PANTHER" id="PTHR43660:SF1">
    <property type="entry name" value="DIPEPTIDYL CARBOXYPEPTIDASE"/>
    <property type="match status" value="1"/>
</dbReference>
<dbReference type="GO" id="GO:0005829">
    <property type="term" value="C:cytosol"/>
    <property type="evidence" value="ECO:0007669"/>
    <property type="project" value="TreeGrafter"/>
</dbReference>
<evidence type="ECO:0000313" key="9">
    <source>
        <dbReference type="EMBL" id="HIT39427.1"/>
    </source>
</evidence>
<evidence type="ECO:0000256" key="7">
    <source>
        <dbReference type="RuleBase" id="RU003435"/>
    </source>
</evidence>
<feature type="domain" description="Peptidase M3A/M3B catalytic" evidence="8">
    <location>
        <begin position="230"/>
        <end position="676"/>
    </location>
</feature>
<keyword evidence="4 7" id="KW-0378">Hydrolase</keyword>
<dbReference type="CDD" id="cd06456">
    <property type="entry name" value="M3A_DCP"/>
    <property type="match status" value="1"/>
</dbReference>
<dbReference type="SUPFAM" id="SSF55486">
    <property type="entry name" value="Metalloproteases ('zincins'), catalytic domain"/>
    <property type="match status" value="1"/>
</dbReference>
<dbReference type="Proteomes" id="UP000886722">
    <property type="component" value="Unassembled WGS sequence"/>
</dbReference>
<dbReference type="InterPro" id="IPR024077">
    <property type="entry name" value="Neurolysin/TOP_dom2"/>
</dbReference>
<gene>
    <name evidence="9" type="ORF">IAD06_05260</name>
</gene>
<dbReference type="InterPro" id="IPR024079">
    <property type="entry name" value="MetalloPept_cat_dom_sf"/>
</dbReference>
<proteinExistence type="inferred from homology"/>
<dbReference type="EMBL" id="DVKT01000039">
    <property type="protein sequence ID" value="HIT39427.1"/>
    <property type="molecule type" value="Genomic_DNA"/>
</dbReference>
<dbReference type="InterPro" id="IPR045090">
    <property type="entry name" value="Pept_M3A_M3B"/>
</dbReference>
<dbReference type="GO" id="GO:0046872">
    <property type="term" value="F:metal ion binding"/>
    <property type="evidence" value="ECO:0007669"/>
    <property type="project" value="UniProtKB-UniRule"/>
</dbReference>
<dbReference type="AlphaFoldDB" id="A0A9D1GF74"/>
<dbReference type="InterPro" id="IPR034005">
    <property type="entry name" value="M3A_DCP"/>
</dbReference>
<comment type="cofactor">
    <cofactor evidence="7">
        <name>Zn(2+)</name>
        <dbReference type="ChEBI" id="CHEBI:29105"/>
    </cofactor>
    <text evidence="7">Binds 1 zinc ion.</text>
</comment>
<dbReference type="InterPro" id="IPR001567">
    <property type="entry name" value="Pept_M3A_M3B_dom"/>
</dbReference>
<dbReference type="PANTHER" id="PTHR43660">
    <property type="entry name" value="DIPEPTIDYL CARBOXYPEPTIDASE"/>
    <property type="match status" value="1"/>
</dbReference>
<evidence type="ECO:0000256" key="5">
    <source>
        <dbReference type="ARBA" id="ARBA00022833"/>
    </source>
</evidence>
<dbReference type="GO" id="GO:0006508">
    <property type="term" value="P:proteolysis"/>
    <property type="evidence" value="ECO:0007669"/>
    <property type="project" value="UniProtKB-KW"/>
</dbReference>
<dbReference type="FunFam" id="3.40.390.10:FF:000009">
    <property type="entry name" value="Oligopeptidase A"/>
    <property type="match status" value="1"/>
</dbReference>
<keyword evidence="5 7" id="KW-0862">Zinc</keyword>
<keyword evidence="2 7" id="KW-0645">Protease</keyword>
<dbReference type="Gene3D" id="1.20.1050.40">
    <property type="entry name" value="Endopeptidase. Chain P, domain 1"/>
    <property type="match status" value="1"/>
</dbReference>
<organism evidence="9 10">
    <name type="scientific">Candidatus Caccoplasma intestinavium</name>
    <dbReference type="NCBI Taxonomy" id="2840716"/>
    <lineage>
        <taxon>Bacteria</taxon>
        <taxon>Pseudomonadati</taxon>
        <taxon>Bacteroidota</taxon>
        <taxon>Bacteroidia</taxon>
        <taxon>Bacteroidales</taxon>
        <taxon>Bacteroidaceae</taxon>
        <taxon>Bacteroidaceae incertae sedis</taxon>
        <taxon>Candidatus Caccoplasma</taxon>
    </lineage>
</organism>
<accession>A0A9D1GF74</accession>
<evidence type="ECO:0000256" key="2">
    <source>
        <dbReference type="ARBA" id="ARBA00022670"/>
    </source>
</evidence>
<evidence type="ECO:0000259" key="8">
    <source>
        <dbReference type="Pfam" id="PF01432"/>
    </source>
</evidence>
<dbReference type="GO" id="GO:0004180">
    <property type="term" value="F:carboxypeptidase activity"/>
    <property type="evidence" value="ECO:0007669"/>
    <property type="project" value="TreeGrafter"/>
</dbReference>
<comment type="caution">
    <text evidence="9">The sequence shown here is derived from an EMBL/GenBank/DDBJ whole genome shotgun (WGS) entry which is preliminary data.</text>
</comment>